<protein>
    <submittedName>
        <fullName evidence="1">Uncharacterized protein</fullName>
    </submittedName>
</protein>
<name>T0JT72_COLGC</name>
<dbReference type="AlphaFoldDB" id="T0JT72"/>
<accession>T0JT72</accession>
<reference evidence="2" key="1">
    <citation type="journal article" date="2013" name="Mol. Plant Microbe Interact.">
        <title>Global aspects of pacC regulation of pathogenicity genes in Colletotrichum gloeosporioides as revealed by transcriptome analysis.</title>
        <authorList>
            <person name="Alkan N."/>
            <person name="Meng X."/>
            <person name="Friedlander G."/>
            <person name="Reuveni E."/>
            <person name="Sukno S."/>
            <person name="Sherman A."/>
            <person name="Thon M."/>
            <person name="Fluhr R."/>
            <person name="Prusky D."/>
        </authorList>
    </citation>
    <scope>NUCLEOTIDE SEQUENCE [LARGE SCALE GENOMIC DNA]</scope>
    <source>
        <strain evidence="2">Cg-14</strain>
    </source>
</reference>
<proteinExistence type="predicted"/>
<sequence length="61" mass="7784">MLSFVIKLPSRSTKIEYSWTDIDLTAYRINFFWMLIRYPWNVYNKRDFLKLHFFKWRNLFI</sequence>
<organism evidence="1 2">
    <name type="scientific">Colletotrichum gloeosporioides (strain Cg-14)</name>
    <name type="common">Anthracnose fungus</name>
    <name type="synonym">Glomerella cingulata</name>
    <dbReference type="NCBI Taxonomy" id="1237896"/>
    <lineage>
        <taxon>Eukaryota</taxon>
        <taxon>Fungi</taxon>
        <taxon>Dikarya</taxon>
        <taxon>Ascomycota</taxon>
        <taxon>Pezizomycotina</taxon>
        <taxon>Sordariomycetes</taxon>
        <taxon>Hypocreomycetidae</taxon>
        <taxon>Glomerellales</taxon>
        <taxon>Glomerellaceae</taxon>
        <taxon>Colletotrichum</taxon>
        <taxon>Colletotrichum gloeosporioides species complex</taxon>
    </lineage>
</organism>
<dbReference type="EMBL" id="AMYD01003443">
    <property type="protein sequence ID" value="EQB46312.1"/>
    <property type="molecule type" value="Genomic_DNA"/>
</dbReference>
<evidence type="ECO:0000313" key="1">
    <source>
        <dbReference type="EMBL" id="EQB46312.1"/>
    </source>
</evidence>
<evidence type="ECO:0000313" key="2">
    <source>
        <dbReference type="Proteomes" id="UP000015530"/>
    </source>
</evidence>
<dbReference type="HOGENOM" id="CLU_2922491_0_0_1"/>
<gene>
    <name evidence="1" type="ORF">CGLO_14644</name>
</gene>
<comment type="caution">
    <text evidence="1">The sequence shown here is derived from an EMBL/GenBank/DDBJ whole genome shotgun (WGS) entry which is preliminary data.</text>
</comment>
<dbReference type="Proteomes" id="UP000015530">
    <property type="component" value="Unassembled WGS sequence"/>
</dbReference>